<keyword evidence="2" id="KW-1185">Reference proteome</keyword>
<dbReference type="EMBL" id="JBHSPF010000059">
    <property type="protein sequence ID" value="MFC5629432.1"/>
    <property type="molecule type" value="Genomic_DNA"/>
</dbReference>
<accession>A0ABW0U9J2</accession>
<sequence>MKRLWNDLSHFLSVIRRMKQKNAPNHLFISNSISLTTTPV</sequence>
<organism evidence="1 2">
    <name type="scientific">Aliibacillus thermotolerans</name>
    <dbReference type="NCBI Taxonomy" id="1834418"/>
    <lineage>
        <taxon>Bacteria</taxon>
        <taxon>Bacillati</taxon>
        <taxon>Bacillota</taxon>
        <taxon>Bacilli</taxon>
        <taxon>Bacillales</taxon>
        <taxon>Bacillaceae</taxon>
        <taxon>Aliibacillus</taxon>
    </lineage>
</organism>
<protein>
    <submittedName>
        <fullName evidence="1">Uncharacterized protein</fullName>
    </submittedName>
</protein>
<evidence type="ECO:0000313" key="1">
    <source>
        <dbReference type="EMBL" id="MFC5629432.1"/>
    </source>
</evidence>
<gene>
    <name evidence="1" type="ORF">ACFPTR_11265</name>
</gene>
<proteinExistence type="predicted"/>
<name>A0ABW0U9J2_9BACI</name>
<dbReference type="Proteomes" id="UP001596143">
    <property type="component" value="Unassembled WGS sequence"/>
</dbReference>
<reference evidence="2" key="1">
    <citation type="journal article" date="2019" name="Int. J. Syst. Evol. Microbiol.">
        <title>The Global Catalogue of Microorganisms (GCM) 10K type strain sequencing project: providing services to taxonomists for standard genome sequencing and annotation.</title>
        <authorList>
            <consortium name="The Broad Institute Genomics Platform"/>
            <consortium name="The Broad Institute Genome Sequencing Center for Infectious Disease"/>
            <person name="Wu L."/>
            <person name="Ma J."/>
        </authorList>
    </citation>
    <scope>NUCLEOTIDE SEQUENCE [LARGE SCALE GENOMIC DNA]</scope>
    <source>
        <strain evidence="2">CGMCC 1.15790</strain>
    </source>
</reference>
<dbReference type="RefSeq" id="WP_270897157.1">
    <property type="nucleotide sequence ID" value="NZ_JBHSPF010000059.1"/>
</dbReference>
<comment type="caution">
    <text evidence="1">The sequence shown here is derived from an EMBL/GenBank/DDBJ whole genome shotgun (WGS) entry which is preliminary data.</text>
</comment>
<evidence type="ECO:0000313" key="2">
    <source>
        <dbReference type="Proteomes" id="UP001596143"/>
    </source>
</evidence>